<dbReference type="RefSeq" id="WP_175324952.1">
    <property type="nucleotide sequence ID" value="NZ_BAAAWP010000001.1"/>
</dbReference>
<dbReference type="InterPro" id="IPR002173">
    <property type="entry name" value="Carboh/pur_kinase_PfkB_CS"/>
</dbReference>
<sequence length="324" mass="32514">MSSSSEPVVVPPRPAATRAGREVTGRRRGVGKRFLVVGDVLDGVLVQTSAEAVGTHDPAAVIQHRSLGAAGNTATWLGWLGAEVDLVARVGVDDVLRHERSLADAGVRAHVRYDARAATGAIVSVRDGRGRTAMTDPAASGDLDAADVPGDLVARADIVHLTGAAMLGGGGAERIAGLVARAGSAGARVSLDPSAEAVVRSVGPEAFLAALDGVDVLLPDEAEACALTGAATAAEAVRRLTAVVPLVVVTTGSDGALLGRPGRSPQRVPATPATVVDTLGAGDAFAAGFLRAWATDPVRVGAAAREGTRVASRALGFVGGRPPV</sequence>
<dbReference type="Gene3D" id="3.40.1190.20">
    <property type="match status" value="1"/>
</dbReference>
<dbReference type="PANTHER" id="PTHR10584">
    <property type="entry name" value="SUGAR KINASE"/>
    <property type="match status" value="1"/>
</dbReference>
<comment type="caution">
    <text evidence="5">The sequence shown here is derived from an EMBL/GenBank/DDBJ whole genome shotgun (WGS) entry which is preliminary data.</text>
</comment>
<evidence type="ECO:0000256" key="1">
    <source>
        <dbReference type="ARBA" id="ARBA00022679"/>
    </source>
</evidence>
<evidence type="ECO:0000313" key="5">
    <source>
        <dbReference type="EMBL" id="NUU26761.1"/>
    </source>
</evidence>
<feature type="domain" description="Carbohydrate kinase PfkB" evidence="4">
    <location>
        <begin position="36"/>
        <end position="313"/>
    </location>
</feature>
<reference evidence="5 6" key="1">
    <citation type="submission" date="2020-05" db="EMBL/GenBank/DDBJ databases">
        <title>Genome Sequencing of Type Strains.</title>
        <authorList>
            <person name="Lemaire J.F."/>
            <person name="Inderbitzin P."/>
            <person name="Gregorio O.A."/>
            <person name="Collins S.B."/>
            <person name="Wespe N."/>
            <person name="Knight-Connoni V."/>
        </authorList>
    </citation>
    <scope>NUCLEOTIDE SEQUENCE [LARGE SCALE GENOMIC DNA]</scope>
    <source>
        <strain evidence="5 6">DSM 20512</strain>
    </source>
</reference>
<accession>A0A850DPA0</accession>
<dbReference type="PROSITE" id="PS00584">
    <property type="entry name" value="PFKB_KINASES_2"/>
    <property type="match status" value="1"/>
</dbReference>
<organism evidence="5 6">
    <name type="scientific">Curtobacterium citreum</name>
    <dbReference type="NCBI Taxonomy" id="2036"/>
    <lineage>
        <taxon>Bacteria</taxon>
        <taxon>Bacillati</taxon>
        <taxon>Actinomycetota</taxon>
        <taxon>Actinomycetes</taxon>
        <taxon>Micrococcales</taxon>
        <taxon>Microbacteriaceae</taxon>
        <taxon>Curtobacterium</taxon>
    </lineage>
</organism>
<name>A0A850DPA0_9MICO</name>
<dbReference type="EMBL" id="JABMCG010000056">
    <property type="protein sequence ID" value="NUU26761.1"/>
    <property type="molecule type" value="Genomic_DNA"/>
</dbReference>
<dbReference type="Proteomes" id="UP000539146">
    <property type="component" value="Unassembled WGS sequence"/>
</dbReference>
<gene>
    <name evidence="5" type="ORF">HP467_01340</name>
</gene>
<evidence type="ECO:0000313" key="6">
    <source>
        <dbReference type="Proteomes" id="UP000539146"/>
    </source>
</evidence>
<keyword evidence="1" id="KW-0808">Transferase</keyword>
<dbReference type="GO" id="GO:0016301">
    <property type="term" value="F:kinase activity"/>
    <property type="evidence" value="ECO:0007669"/>
    <property type="project" value="UniProtKB-KW"/>
</dbReference>
<evidence type="ECO:0000256" key="2">
    <source>
        <dbReference type="ARBA" id="ARBA00022777"/>
    </source>
</evidence>
<dbReference type="Pfam" id="PF00294">
    <property type="entry name" value="PfkB"/>
    <property type="match status" value="1"/>
</dbReference>
<evidence type="ECO:0000259" key="4">
    <source>
        <dbReference type="Pfam" id="PF00294"/>
    </source>
</evidence>
<proteinExistence type="predicted"/>
<evidence type="ECO:0000256" key="3">
    <source>
        <dbReference type="SAM" id="MobiDB-lite"/>
    </source>
</evidence>
<dbReference type="PANTHER" id="PTHR10584:SF167">
    <property type="entry name" value="PFKB DOMAIN PROTEIN"/>
    <property type="match status" value="1"/>
</dbReference>
<keyword evidence="2 5" id="KW-0418">Kinase</keyword>
<dbReference type="InterPro" id="IPR011611">
    <property type="entry name" value="PfkB_dom"/>
</dbReference>
<dbReference type="InterPro" id="IPR029056">
    <property type="entry name" value="Ribokinase-like"/>
</dbReference>
<dbReference type="SUPFAM" id="SSF53613">
    <property type="entry name" value="Ribokinase-like"/>
    <property type="match status" value="1"/>
</dbReference>
<dbReference type="AlphaFoldDB" id="A0A850DPA0"/>
<protein>
    <submittedName>
        <fullName evidence="5">Sugar kinase</fullName>
    </submittedName>
</protein>
<feature type="region of interest" description="Disordered" evidence="3">
    <location>
        <begin position="1"/>
        <end position="23"/>
    </location>
</feature>